<evidence type="ECO:0000313" key="3">
    <source>
        <dbReference type="Proteomes" id="UP001145072"/>
    </source>
</evidence>
<gene>
    <name evidence="2" type="ORF">NC661_11105</name>
</gene>
<feature type="transmembrane region" description="Helical" evidence="1">
    <location>
        <begin position="175"/>
        <end position="193"/>
    </location>
</feature>
<comment type="subcellular location">
    <subcellularLocation>
        <location evidence="1">Cell membrane</location>
        <topology evidence="1">Multi-pass membrane protein</topology>
    </subcellularLocation>
</comment>
<dbReference type="PANTHER" id="PTHR34300">
    <property type="entry name" value="QUEUOSINE PRECURSOR TRANSPORTER-RELATED"/>
    <property type="match status" value="1"/>
</dbReference>
<sequence length="215" mass="23914">MFIYLNALFVGLLVLSNILGVKLFSVGDYMLPAAAVVYVVTYLITDVISEVYGKDLARKTVQAGFFTQVIALVFIFVAIELPAAPIFGMQEEFASILGGSFRVMLASLVAYVISQNLDVTIFHRLKEKHGEKRLWLRNNLSTMSSQLVDTTIFISIAFAGTVPTSVLLTMIATQYVFKLLVAIVDTPIVYALVKWARNNHKHELLYNSKVETKAI</sequence>
<keyword evidence="1" id="KW-0813">Transport</keyword>
<dbReference type="HAMAP" id="MF_02088">
    <property type="entry name" value="Q_prec_transport"/>
    <property type="match status" value="1"/>
</dbReference>
<dbReference type="EMBL" id="JAMQJZ010000007">
    <property type="protein sequence ID" value="MDC3420916.1"/>
    <property type="molecule type" value="Genomic_DNA"/>
</dbReference>
<dbReference type="AlphaFoldDB" id="A0A9X3WP04"/>
<dbReference type="GO" id="GO:0022857">
    <property type="term" value="F:transmembrane transporter activity"/>
    <property type="evidence" value="ECO:0007669"/>
    <property type="project" value="UniProtKB-UniRule"/>
</dbReference>
<comment type="function">
    <text evidence="1">Involved in the import of queuosine (Q) precursors, required for Q precursor salvage.</text>
</comment>
<reference evidence="2" key="1">
    <citation type="submission" date="2022-06" db="EMBL/GenBank/DDBJ databases">
        <title>Aquibacillus sp. a new bacterium isolated from soil saline samples.</title>
        <authorList>
            <person name="Galisteo C."/>
            <person name="De La Haba R."/>
            <person name="Sanchez-Porro C."/>
            <person name="Ventosa A."/>
        </authorList>
    </citation>
    <scope>NUCLEOTIDE SEQUENCE</scope>
    <source>
        <strain evidence="2">JCM 12387</strain>
    </source>
</reference>
<protein>
    <recommendedName>
        <fullName evidence="1">Probable queuosine precursor transporter</fullName>
        <shortName evidence="1">Q precursor transporter</shortName>
    </recommendedName>
</protein>
<dbReference type="InterPro" id="IPR003744">
    <property type="entry name" value="YhhQ"/>
</dbReference>
<feature type="transmembrane region" description="Helical" evidence="1">
    <location>
        <begin position="93"/>
        <end position="114"/>
    </location>
</feature>
<evidence type="ECO:0000313" key="2">
    <source>
        <dbReference type="EMBL" id="MDC3420916.1"/>
    </source>
</evidence>
<feature type="transmembrane region" description="Helical" evidence="1">
    <location>
        <begin position="65"/>
        <end position="87"/>
    </location>
</feature>
<organism evidence="2 3">
    <name type="scientific">Aquibacillus koreensis</name>
    <dbReference type="NCBI Taxonomy" id="279446"/>
    <lineage>
        <taxon>Bacteria</taxon>
        <taxon>Bacillati</taxon>
        <taxon>Bacillota</taxon>
        <taxon>Bacilli</taxon>
        <taxon>Bacillales</taxon>
        <taxon>Bacillaceae</taxon>
        <taxon>Aquibacillus</taxon>
    </lineage>
</organism>
<dbReference type="Proteomes" id="UP001145072">
    <property type="component" value="Unassembled WGS sequence"/>
</dbReference>
<dbReference type="RefSeq" id="WP_259872262.1">
    <property type="nucleotide sequence ID" value="NZ_JAMQJZ010000007.1"/>
</dbReference>
<keyword evidence="1" id="KW-1133">Transmembrane helix</keyword>
<keyword evidence="1" id="KW-1003">Cell membrane</keyword>
<proteinExistence type="inferred from homology"/>
<dbReference type="GO" id="GO:0005886">
    <property type="term" value="C:plasma membrane"/>
    <property type="evidence" value="ECO:0007669"/>
    <property type="project" value="UniProtKB-SubCell"/>
</dbReference>
<keyword evidence="3" id="KW-1185">Reference proteome</keyword>
<keyword evidence="1" id="KW-0812">Transmembrane</keyword>
<comment type="similarity">
    <text evidence="1">Belongs to the vitamin uptake transporter (VUT/ECF) (TC 2.A.88) family. Q precursor transporter subfamily.</text>
</comment>
<evidence type="ECO:0000256" key="1">
    <source>
        <dbReference type="HAMAP-Rule" id="MF_02088"/>
    </source>
</evidence>
<keyword evidence="1" id="KW-0472">Membrane</keyword>
<dbReference type="Pfam" id="PF02592">
    <property type="entry name" value="Vut_1"/>
    <property type="match status" value="1"/>
</dbReference>
<name>A0A9X3WP04_9BACI</name>
<dbReference type="NCBIfam" id="TIGR00697">
    <property type="entry name" value="queuosine precursor transporter"/>
    <property type="match status" value="1"/>
</dbReference>
<comment type="caution">
    <text evidence="2">The sequence shown here is derived from an EMBL/GenBank/DDBJ whole genome shotgun (WGS) entry which is preliminary data.</text>
</comment>
<feature type="transmembrane region" description="Helical" evidence="1">
    <location>
        <begin position="147"/>
        <end position="169"/>
    </location>
</feature>
<dbReference type="PANTHER" id="PTHR34300:SF2">
    <property type="entry name" value="QUEUOSINE PRECURSOR TRANSPORTER-RELATED"/>
    <property type="match status" value="1"/>
</dbReference>
<accession>A0A9X3WP04</accession>
<feature type="transmembrane region" description="Helical" evidence="1">
    <location>
        <begin position="30"/>
        <end position="53"/>
    </location>
</feature>